<proteinExistence type="predicted"/>
<evidence type="ECO:0000256" key="3">
    <source>
        <dbReference type="ARBA" id="ARBA00022741"/>
    </source>
</evidence>
<keyword evidence="5" id="KW-0067">ATP-binding</keyword>
<evidence type="ECO:0000256" key="4">
    <source>
        <dbReference type="ARBA" id="ARBA00022777"/>
    </source>
</evidence>
<comment type="caution">
    <text evidence="8">The sequence shown here is derived from an EMBL/GenBank/DDBJ whole genome shotgun (WGS) entry which is preliminary data.</text>
</comment>
<feature type="domain" description="Protein kinase" evidence="7">
    <location>
        <begin position="375"/>
        <end position="679"/>
    </location>
</feature>
<gene>
    <name evidence="8" type="ORF">T069G_01340</name>
</gene>
<sequence length="695" mass="76155">MESSEISYSGSQSSGSKTSESSNTTGTVPTSDSSVATESQGPADRSSDTELWSSSPHEPSNDYNNIITFHDLFKVKDWLGNAFASDGSTPARRLLLPTDEEASGGASSYESGQESCDGGANTQDAPGTTSYRSLQRLALESSEHVINLVATDIGIGKTDFAQTKGELLVLDQTELNTGFHVVATLCLGEEDSAHQGSDPTVQMAIYFDPNSDSVMLLNKTSHDGEQFITIKRQLASPEEAPTRIESCEGAMLGPASYSISWSGKPILDMTIIPRRYISLDPQNRKPKTNSRKRALEEDDEEDDDEELASQSTSPPAKKPKTKETSDESNAGTESNTSAAIQVNQPTDDAVAASSFSSTASGDLEFKFDLIADLCHPLEELKLHGSIRVATRAENDDYTLVREGDVAVQPNWLAFPARHSGFPRKAVVVKTLRSHSGTDLNTVSTDWLNEVKNHSQVSKHRSIASFYGSDARFLALYQEHIDAPSLSSYIESNENPHCILNSRDARRVLLDMTDAINFIHRKGITHNDIRPFNIAYTREIRPVLLDFGLATAGSVHSNGTRWYIPPEYATRGTRGPPGDIFALGVVLLFLLRKIPLPEKQSPPLVWPIRHSSGSGPAVAKAQDAMNRWSKIITEAAAKVKEMVDDELHPEVLKVISRMVAVTAKERATGDQIVETLREYDDYGRNYTFAYMKAEIY</sequence>
<feature type="compositionally biased region" description="Low complexity" evidence="6">
    <location>
        <begin position="103"/>
        <end position="115"/>
    </location>
</feature>
<evidence type="ECO:0000256" key="2">
    <source>
        <dbReference type="ARBA" id="ARBA00022679"/>
    </source>
</evidence>
<dbReference type="InterPro" id="IPR000719">
    <property type="entry name" value="Prot_kinase_dom"/>
</dbReference>
<dbReference type="Proteomes" id="UP001140511">
    <property type="component" value="Unassembled WGS sequence"/>
</dbReference>
<dbReference type="GeneID" id="80863238"/>
<evidence type="ECO:0000256" key="5">
    <source>
        <dbReference type="ARBA" id="ARBA00022840"/>
    </source>
</evidence>
<reference evidence="8" key="1">
    <citation type="submission" date="2022-09" db="EMBL/GenBank/DDBJ databases">
        <title>Chromosome-level assembly of Trichoderma breve T069, a fungus used in development of biopesticide product.</title>
        <authorList>
            <person name="Lin R."/>
            <person name="Liu T."/>
        </authorList>
    </citation>
    <scope>NUCLEOTIDE SEQUENCE</scope>
    <source>
        <strain evidence="8">T069</strain>
    </source>
</reference>
<feature type="region of interest" description="Disordered" evidence="6">
    <location>
        <begin position="280"/>
        <end position="342"/>
    </location>
</feature>
<organism evidence="8 9">
    <name type="scientific">Trichoderma breve</name>
    <dbReference type="NCBI Taxonomy" id="2034170"/>
    <lineage>
        <taxon>Eukaryota</taxon>
        <taxon>Fungi</taxon>
        <taxon>Dikarya</taxon>
        <taxon>Ascomycota</taxon>
        <taxon>Pezizomycotina</taxon>
        <taxon>Sordariomycetes</taxon>
        <taxon>Hypocreomycetidae</taxon>
        <taxon>Hypocreales</taxon>
        <taxon>Hypocreaceae</taxon>
        <taxon>Trichoderma</taxon>
    </lineage>
</organism>
<feature type="compositionally biased region" description="Polar residues" evidence="6">
    <location>
        <begin position="49"/>
        <end position="60"/>
    </location>
</feature>
<dbReference type="AlphaFoldDB" id="A0A9W9JRU3"/>
<evidence type="ECO:0000256" key="1">
    <source>
        <dbReference type="ARBA" id="ARBA00022527"/>
    </source>
</evidence>
<dbReference type="PANTHER" id="PTHR24345:SF91">
    <property type="entry name" value="SERINE_THREONINE-PROTEIN KINASE PLK4"/>
    <property type="match status" value="1"/>
</dbReference>
<dbReference type="PROSITE" id="PS50011">
    <property type="entry name" value="PROTEIN_KINASE_DOM"/>
    <property type="match status" value="1"/>
</dbReference>
<keyword evidence="1" id="KW-0723">Serine/threonine-protein kinase</keyword>
<dbReference type="Gene3D" id="1.10.510.10">
    <property type="entry name" value="Transferase(Phosphotransferase) domain 1"/>
    <property type="match status" value="1"/>
</dbReference>
<feature type="region of interest" description="Disordered" evidence="6">
    <location>
        <begin position="1"/>
        <end position="60"/>
    </location>
</feature>
<feature type="compositionally biased region" description="Polar residues" evidence="6">
    <location>
        <begin position="28"/>
        <end position="40"/>
    </location>
</feature>
<feature type="compositionally biased region" description="Low complexity" evidence="6">
    <location>
        <begin position="1"/>
        <end position="27"/>
    </location>
</feature>
<keyword evidence="9" id="KW-1185">Reference proteome</keyword>
<protein>
    <submittedName>
        <fullName evidence="8">Protein kinase domain-containing protein</fullName>
    </submittedName>
</protein>
<dbReference type="SUPFAM" id="SSF56112">
    <property type="entry name" value="Protein kinase-like (PK-like)"/>
    <property type="match status" value="1"/>
</dbReference>
<keyword evidence="2" id="KW-0808">Transferase</keyword>
<feature type="region of interest" description="Disordered" evidence="6">
    <location>
        <begin position="100"/>
        <end position="128"/>
    </location>
</feature>
<dbReference type="GO" id="GO:0004674">
    <property type="term" value="F:protein serine/threonine kinase activity"/>
    <property type="evidence" value="ECO:0007669"/>
    <property type="project" value="UniProtKB-KW"/>
</dbReference>
<evidence type="ECO:0000313" key="8">
    <source>
        <dbReference type="EMBL" id="KAJ4864810.1"/>
    </source>
</evidence>
<dbReference type="PANTHER" id="PTHR24345">
    <property type="entry name" value="SERINE/THREONINE-PROTEIN KINASE PLK"/>
    <property type="match status" value="1"/>
</dbReference>
<evidence type="ECO:0000256" key="6">
    <source>
        <dbReference type="SAM" id="MobiDB-lite"/>
    </source>
</evidence>
<feature type="compositionally biased region" description="Polar residues" evidence="6">
    <location>
        <begin position="327"/>
        <end position="342"/>
    </location>
</feature>
<feature type="compositionally biased region" description="Acidic residues" evidence="6">
    <location>
        <begin position="296"/>
        <end position="307"/>
    </location>
</feature>
<dbReference type="GO" id="GO:0005524">
    <property type="term" value="F:ATP binding"/>
    <property type="evidence" value="ECO:0007669"/>
    <property type="project" value="UniProtKB-KW"/>
</dbReference>
<name>A0A9W9JRU3_9HYPO</name>
<dbReference type="GO" id="GO:0005634">
    <property type="term" value="C:nucleus"/>
    <property type="evidence" value="ECO:0007669"/>
    <property type="project" value="TreeGrafter"/>
</dbReference>
<keyword evidence="3" id="KW-0547">Nucleotide-binding</keyword>
<dbReference type="RefSeq" id="XP_056033866.1">
    <property type="nucleotide sequence ID" value="XM_056168550.1"/>
</dbReference>
<dbReference type="Pfam" id="PF00069">
    <property type="entry name" value="Pkinase"/>
    <property type="match status" value="1"/>
</dbReference>
<accession>A0A9W9JRU3</accession>
<keyword evidence="4 8" id="KW-0418">Kinase</keyword>
<evidence type="ECO:0000259" key="7">
    <source>
        <dbReference type="PROSITE" id="PS50011"/>
    </source>
</evidence>
<dbReference type="EMBL" id="JAOPEN010000001">
    <property type="protein sequence ID" value="KAJ4864810.1"/>
    <property type="molecule type" value="Genomic_DNA"/>
</dbReference>
<dbReference type="InterPro" id="IPR011009">
    <property type="entry name" value="Kinase-like_dom_sf"/>
</dbReference>
<evidence type="ECO:0000313" key="9">
    <source>
        <dbReference type="Proteomes" id="UP001140511"/>
    </source>
</evidence>